<dbReference type="GO" id="GO:0006508">
    <property type="term" value="P:proteolysis"/>
    <property type="evidence" value="ECO:0007669"/>
    <property type="project" value="UniProtKB-KW"/>
</dbReference>
<evidence type="ECO:0000256" key="8">
    <source>
        <dbReference type="ARBA" id="ARBA00022695"/>
    </source>
</evidence>
<dbReference type="InterPro" id="IPR007094">
    <property type="entry name" value="RNA-dir_pol_PSvirus"/>
</dbReference>
<dbReference type="GO" id="GO:0044166">
    <property type="term" value="C:host cell endoplasmic reticulum lumen"/>
    <property type="evidence" value="ECO:0007669"/>
    <property type="project" value="UniProtKB-SubCell"/>
</dbReference>
<dbReference type="InterPro" id="IPR014759">
    <property type="entry name" value="Helicase_SF3_ssRNA_vir"/>
</dbReference>
<dbReference type="Pfam" id="PF00910">
    <property type="entry name" value="RNA_helicase"/>
    <property type="match status" value="1"/>
</dbReference>
<evidence type="ECO:0000256" key="12">
    <source>
        <dbReference type="ARBA" id="ARBA00022840"/>
    </source>
</evidence>
<evidence type="ECO:0000256" key="14">
    <source>
        <dbReference type="ARBA" id="ARBA00022989"/>
    </source>
</evidence>
<dbReference type="GO" id="GO:0003723">
    <property type="term" value="F:RNA binding"/>
    <property type="evidence" value="ECO:0007669"/>
    <property type="project" value="InterPro"/>
</dbReference>
<keyword evidence="17" id="KW-0472">Membrane</keyword>
<evidence type="ECO:0000256" key="10">
    <source>
        <dbReference type="ARBA" id="ARBA00022801"/>
    </source>
</evidence>
<evidence type="ECO:0000259" key="20">
    <source>
        <dbReference type="PROSITE" id="PS51874"/>
    </source>
</evidence>
<reference evidence="21 22" key="1">
    <citation type="journal article" date="2021" name="Virus Res.">
        <title>Identification, molecular and biological characterization of two novel secovirids in wild grass species in Belgium.</title>
        <authorList>
            <person name="Maclot F.J."/>
            <person name="Debue V."/>
            <person name="Blouin A.G."/>
            <person name="Fontdevila-Pareta N."/>
            <person name="Tamisier L."/>
            <person name="Filloux D."/>
            <person name="Massart S."/>
        </authorList>
    </citation>
    <scope>NUCLEOTIDE SEQUENCE [LARGE SCALE GENOMIC DNA]</scope>
    <source>
        <strain evidence="21">Antheit</strain>
    </source>
</reference>
<keyword evidence="12" id="KW-0067">ATP-binding</keyword>
<evidence type="ECO:0000256" key="7">
    <source>
        <dbReference type="ARBA" id="ARBA00022692"/>
    </source>
</evidence>
<dbReference type="GO" id="GO:0003724">
    <property type="term" value="F:RNA helicase activity"/>
    <property type="evidence" value="ECO:0007669"/>
    <property type="project" value="InterPro"/>
</dbReference>
<evidence type="ECO:0000256" key="9">
    <source>
        <dbReference type="ARBA" id="ARBA00022741"/>
    </source>
</evidence>
<name>A0A8A6U7W3_9SECO</name>
<dbReference type="Pfam" id="PF00680">
    <property type="entry name" value="RdRP_1"/>
    <property type="match status" value="1"/>
</dbReference>
<keyword evidence="4" id="KW-0696">RNA-directed RNA polymerase</keyword>
<keyword evidence="6" id="KW-0808">Transferase</keyword>
<keyword evidence="14 17" id="KW-1133">Transmembrane helix</keyword>
<dbReference type="Gene3D" id="3.30.70.270">
    <property type="match status" value="1"/>
</dbReference>
<evidence type="ECO:0000259" key="18">
    <source>
        <dbReference type="PROSITE" id="PS50507"/>
    </source>
</evidence>
<sequence>MDSAMLDEVCLPYCKYNYSLNKNLYFNSNLDIDLDNFRFYSFFVRKLEFIQVRFLSTFCRVSSSSPSAIVRRGLLSATNADHLFAFANFVLNAGVNPFLHIWEETLANWPLFPGTALLDCCRAQFERRAEQAAAQKEILHLKEVERQVAFNAEVKLLIAHGAKPEYAPSFARHIWRTGTEQKKYRGILLRKLQLIQDLSNAHRAAISRAQAKAEVLREFEPSPAQIQSAIEAHIFAEKLSRKYADLTARVRARRAAARALREKTLELELIDLFNAPVVQTVLAEPLRRTRRRRNLRWRSTQPEQNAFEKLCRAAKVNANLDDVRCQATLSAGSIYPTYPRLASAIYAWVIGPSTKLNCVGAITRFVKGLTFMVDFFPEEALIAELKGITTDERCEEASNVLDEERAKLEACAADANCRANVFMRAAAGVKNMAKCAYSGFLTGCEEAGRSLSEGVCSVMIASFRECIRMIHRELGCAMELIEVMIKKVKDWYNSMLDKLHCGLAALGKYAMYALAILLGCGLTSLLERCIGGAGVLTKLFVTGVLAAIGLKAAGGWDNLQREMVQLCTALAAGIFGVQYTGRNNPVTGNRIFSPETDIIVDQAMEEMGVPTRPRYSAHNVRSIPVLSSVLAALTQFGTGLCSMQSASLIEIGKIGAACHSMRMGKEALKEFCSTLMYYLGRIADKVTGRETVFFDELSTLVAVDVRGWILRSQSCVRESFHTEIGNQFFRDMVAQLVDEGQKLQLGVGGIPRKISADYGQLIGMIMKDLMELHKRTVRAGITEGRRCEPVWIYLFGPRHCGKSNFMANIDNVLAKHFHLPNTTAFRNCKDDFFSGYSGQTFFHIDDLSCVKLDPPMEAEMINLVSCQETPLNMADLADKPIYFRSPFIISSSNFEDAPAGCGVRDAEAYRARKACLIEMRRKPDTIFDPDNPLAASQARFKDPMSQMLLPGQNEENSWMEMDDVLTEIINISERHRSAQAKLQARFLREKARMDPLALAAENFLKKDVQKAYLDFSGLELEKAGIARPQGGRGLYVDGHLYLLNMSFELEEIRVHDENYQRLWESRMRQKFLPSIQAGGYLNTSSMVVTGFLRSLVNGDCAVLSKDDLSSSATVAQLSIFKALGVDERVYLRTLQHQLDAYSQEIPENPYSNLAWIRVLRAIGSGRAYLEENGGAVLMIAAALVLVLIGAWGFWKLFVGLFSGSMSLGAAIVGMSAVDIKAQQSSSSQEKGYRARNIPVNHRYAYARSQAGDGLLPAARLCVAIYQPGGGFVSAMQYKNKSVRMTRHQALRFKEGEQLTVIFASTGESQLIRWHSYHMREELGSEIVTWLAPSLPTLSPDLKDLFLEDKEVDLPNHFKTVGYVLRVDNTAFHYDVLDTYGAVDKTPLPLKGVIGDELYLHEIPEKIVFHYESRNDDCGMIMTCQIKGKMRVVGMLVAGKEKTSWADIMPPNTLAELKSQIEYIPEFGEACDGFFKAGYVHKCDAPTLPKKTNMVPVPESLRVPCDVPIKEPAVLTAEDVRCPPGVDPPRAALRKKFTQPMEELEQDILDEVASDILDTWYDCEDHVLTDIPLSVAINGIPADSEEAELENFVMKTSPGYPYFKHNRKEKLKGKHAYFEEDEDGSLKLKAGGLAAELHENLVEFTKSEVPELVVIECTKDELLPARKIRVGACRLFEIMPLHYNLFLRQKTCAFTQFLQHNRHKLPCQVGTNPYSREWGHLLNRLMRPKTTEAINCDYSGFDGLLNPQLIECMARMINRLYALSGESEVQQAQRFNMLMALTGRYAFVGQQVYKVNCGLPSGFALTVVINSVFNEILIRYAHKKLAPQVERNRFGSTVCLLVYGDDNLISVAPSCAKWFTGEAIRIVLAEKKVKITDGSDKDAPTIEAKSFWELDFLKRKFLKLDNGIVQAPLDRAAIFSSLYWLTPDKNKFHESQKASDYQGEVDVIEELVLNVNVALMELYLHNDQIEFNRVRNFYVRSLPLMVEQFRTWAFCESFHSAQQTGMLKYDPARVMDHMTGVDFKKFMHVSEQGNKAHFYTSVLGVAGPHYKPLENDFVVSTEKLKPGMSGEHVPIQYGAGIGRLPTKRWVGDFGRPTALKNQNGFLIYKLLREQIESGKRLIFMSPAPYVANNAALIAFGSASKLLVQKDALAHYRNCIPESTCGLEQYFDAPVPIAAVNTFHFANGETYAALCEFKEGVVMQYTGVPAIVLNQAARDGRVPCMVAQAKGSRFRVSMVCDNKMCPQHHETSQTFEQAFRMCWQAKCKTSGNKVSTWYGTKLS</sequence>
<dbReference type="EMBL" id="MW289235">
    <property type="protein sequence ID" value="QTJ95916.1"/>
    <property type="molecule type" value="Genomic_RNA"/>
</dbReference>
<protein>
    <recommendedName>
        <fullName evidence="3">RNA1 polyprotein</fullName>
    </recommendedName>
    <alternativeName>
        <fullName evidence="16">P1</fullName>
    </alternativeName>
</protein>
<dbReference type="SUPFAM" id="SSF56672">
    <property type="entry name" value="DNA/RNA polymerases"/>
    <property type="match status" value="1"/>
</dbReference>
<dbReference type="KEGG" id="vg:80551249"/>
<dbReference type="GO" id="GO:0003968">
    <property type="term" value="F:RNA-directed RNA polymerase activity"/>
    <property type="evidence" value="ECO:0007669"/>
    <property type="project" value="UniProtKB-KW"/>
</dbReference>
<feature type="transmembrane region" description="Helical" evidence="17">
    <location>
        <begin position="1175"/>
        <end position="1194"/>
    </location>
</feature>
<dbReference type="PROSITE" id="PS51874">
    <property type="entry name" value="PCV_3C_PRO"/>
    <property type="match status" value="1"/>
</dbReference>
<dbReference type="InterPro" id="IPR043502">
    <property type="entry name" value="DNA/RNA_pol_sf"/>
</dbReference>
<accession>A0A8A6U7W3</accession>
<keyword evidence="13" id="KW-0693">Viral RNA replication</keyword>
<evidence type="ECO:0000256" key="11">
    <source>
        <dbReference type="ARBA" id="ARBA00022807"/>
    </source>
</evidence>
<evidence type="ECO:0000259" key="19">
    <source>
        <dbReference type="PROSITE" id="PS51218"/>
    </source>
</evidence>
<dbReference type="GO" id="GO:0039694">
    <property type="term" value="P:viral RNA genome replication"/>
    <property type="evidence" value="ECO:0007669"/>
    <property type="project" value="InterPro"/>
</dbReference>
<dbReference type="PROSITE" id="PS50507">
    <property type="entry name" value="RDRP_SSRNA_POS"/>
    <property type="match status" value="1"/>
</dbReference>
<comment type="subcellular location">
    <subcellularLocation>
        <location evidence="1">Host endoplasmic reticulum lumen</location>
    </subcellularLocation>
    <subcellularLocation>
        <location evidence="2">Host endoplasmic reticulum membrane</location>
        <topology evidence="2">Single-pass membrane protein</topology>
    </subcellularLocation>
</comment>
<proteinExistence type="predicted"/>
<evidence type="ECO:0000256" key="4">
    <source>
        <dbReference type="ARBA" id="ARBA00022484"/>
    </source>
</evidence>
<keyword evidence="11" id="KW-0788">Thiol protease</keyword>
<evidence type="ECO:0000256" key="2">
    <source>
        <dbReference type="ARBA" id="ARBA00004517"/>
    </source>
</evidence>
<evidence type="ECO:0000256" key="15">
    <source>
        <dbReference type="ARBA" id="ARBA00023184"/>
    </source>
</evidence>
<organism evidence="21 22">
    <name type="scientific">Poaceae Liege nepovirus A</name>
    <dbReference type="NCBI Taxonomy" id="2822470"/>
    <lineage>
        <taxon>Viruses</taxon>
        <taxon>Riboviria</taxon>
        <taxon>Orthornavirae</taxon>
        <taxon>Pisuviricota</taxon>
        <taxon>Pisoniviricetes</taxon>
        <taxon>Picornavirales</taxon>
        <taxon>Secoviridae</taxon>
        <taxon>Comovirinae</taxon>
        <taxon>Nepovirus</taxon>
        <taxon>Nepovirus poaceae</taxon>
    </lineage>
</organism>
<keyword evidence="8" id="KW-0548">Nucleotidyltransferase</keyword>
<dbReference type="GO" id="GO:0006351">
    <property type="term" value="P:DNA-templated transcription"/>
    <property type="evidence" value="ECO:0007669"/>
    <property type="project" value="InterPro"/>
</dbReference>
<feature type="domain" description="SF3 helicase" evidence="19">
    <location>
        <begin position="766"/>
        <end position="932"/>
    </location>
</feature>
<feature type="domain" description="RdRp catalytic" evidence="18">
    <location>
        <begin position="1730"/>
        <end position="1858"/>
    </location>
</feature>
<keyword evidence="15" id="KW-1038">Host endoplasmic reticulum</keyword>
<evidence type="ECO:0000256" key="17">
    <source>
        <dbReference type="SAM" id="Phobius"/>
    </source>
</evidence>
<keyword evidence="9" id="KW-0547">Nucleotide-binding</keyword>
<evidence type="ECO:0000256" key="6">
    <source>
        <dbReference type="ARBA" id="ARBA00022679"/>
    </source>
</evidence>
<evidence type="ECO:0000313" key="21">
    <source>
        <dbReference type="EMBL" id="QTJ95916.1"/>
    </source>
</evidence>
<dbReference type="RefSeq" id="YP_010840367.1">
    <property type="nucleotide sequence ID" value="NC_078656.1"/>
</dbReference>
<keyword evidence="5" id="KW-0645">Protease</keyword>
<dbReference type="GO" id="GO:0044167">
    <property type="term" value="C:host cell endoplasmic reticulum membrane"/>
    <property type="evidence" value="ECO:0007669"/>
    <property type="project" value="UniProtKB-SubCell"/>
</dbReference>
<evidence type="ECO:0000256" key="1">
    <source>
        <dbReference type="ARBA" id="ARBA00004149"/>
    </source>
</evidence>
<dbReference type="InterPro" id="IPR044067">
    <property type="entry name" value="PCV_3C_PRO"/>
</dbReference>
<keyword evidence="22" id="KW-1185">Reference proteome</keyword>
<dbReference type="GO" id="GO:0005524">
    <property type="term" value="F:ATP binding"/>
    <property type="evidence" value="ECO:0007669"/>
    <property type="project" value="UniProtKB-KW"/>
</dbReference>
<evidence type="ECO:0000256" key="16">
    <source>
        <dbReference type="ARBA" id="ARBA00031919"/>
    </source>
</evidence>
<dbReference type="GO" id="GO:0004197">
    <property type="term" value="F:cysteine-type endopeptidase activity"/>
    <property type="evidence" value="ECO:0007669"/>
    <property type="project" value="InterPro"/>
</dbReference>
<evidence type="ECO:0000256" key="13">
    <source>
        <dbReference type="ARBA" id="ARBA00022953"/>
    </source>
</evidence>
<dbReference type="GeneID" id="80551249"/>
<dbReference type="Proteomes" id="UP000888160">
    <property type="component" value="Genome"/>
</dbReference>
<dbReference type="InterPro" id="IPR043128">
    <property type="entry name" value="Rev_trsase/Diguanyl_cyclase"/>
</dbReference>
<feature type="domain" description="Peptidase C3" evidence="20">
    <location>
        <begin position="1244"/>
        <end position="1453"/>
    </location>
</feature>
<evidence type="ECO:0000256" key="3">
    <source>
        <dbReference type="ARBA" id="ARBA00020936"/>
    </source>
</evidence>
<evidence type="ECO:0000256" key="5">
    <source>
        <dbReference type="ARBA" id="ARBA00022670"/>
    </source>
</evidence>
<evidence type="ECO:0000313" key="22">
    <source>
        <dbReference type="Proteomes" id="UP000888160"/>
    </source>
</evidence>
<feature type="transmembrane region" description="Helical" evidence="17">
    <location>
        <begin position="1200"/>
        <end position="1219"/>
    </location>
</feature>
<keyword evidence="7 17" id="KW-0812">Transmembrane</keyword>
<keyword evidence="10" id="KW-0378">Hydrolase</keyword>
<dbReference type="InterPro" id="IPR000605">
    <property type="entry name" value="Helicase_SF3_ssDNA/RNA_vir"/>
</dbReference>
<dbReference type="InterPro" id="IPR001205">
    <property type="entry name" value="RNA-dir_pol_C"/>
</dbReference>
<dbReference type="PROSITE" id="PS51218">
    <property type="entry name" value="SF3_HELICASE_2"/>
    <property type="match status" value="1"/>
</dbReference>